<proteinExistence type="predicted"/>
<dbReference type="Proteomes" id="UP001148838">
    <property type="component" value="Unassembled WGS sequence"/>
</dbReference>
<gene>
    <name evidence="1" type="ORF">ANN_11539</name>
</gene>
<sequence>MEKVTQRRTARDLIRNIKSRRLRLAEHVARLDESRNAYRVLVGKPEGKIPLGRPRRRWEDNIKMDLREVGYDVNDSPIVKAPIINLFTPTCGETPRCSRMVVESLGKPRVSGGANFLYWWCGGGGGGVCGCGG</sequence>
<reference evidence="1 2" key="1">
    <citation type="journal article" date="2022" name="Allergy">
        <title>Genome assembly and annotation of Periplaneta americana reveal a comprehensive cockroach allergen profile.</title>
        <authorList>
            <person name="Wang L."/>
            <person name="Xiong Q."/>
            <person name="Saelim N."/>
            <person name="Wang L."/>
            <person name="Nong W."/>
            <person name="Wan A.T."/>
            <person name="Shi M."/>
            <person name="Liu X."/>
            <person name="Cao Q."/>
            <person name="Hui J.H.L."/>
            <person name="Sookrung N."/>
            <person name="Leung T.F."/>
            <person name="Tungtrongchitr A."/>
            <person name="Tsui S.K.W."/>
        </authorList>
    </citation>
    <scope>NUCLEOTIDE SEQUENCE [LARGE SCALE GENOMIC DNA]</scope>
    <source>
        <strain evidence="1">PWHHKU_190912</strain>
    </source>
</reference>
<comment type="caution">
    <text evidence="1">The sequence shown here is derived from an EMBL/GenBank/DDBJ whole genome shotgun (WGS) entry which is preliminary data.</text>
</comment>
<protein>
    <submittedName>
        <fullName evidence="1">Uncharacterized protein</fullName>
    </submittedName>
</protein>
<name>A0ABQ8T6F3_PERAM</name>
<dbReference type="EMBL" id="JAJSOF020000015">
    <property type="protein sequence ID" value="KAJ4441681.1"/>
    <property type="molecule type" value="Genomic_DNA"/>
</dbReference>
<organism evidence="1 2">
    <name type="scientific">Periplaneta americana</name>
    <name type="common">American cockroach</name>
    <name type="synonym">Blatta americana</name>
    <dbReference type="NCBI Taxonomy" id="6978"/>
    <lineage>
        <taxon>Eukaryota</taxon>
        <taxon>Metazoa</taxon>
        <taxon>Ecdysozoa</taxon>
        <taxon>Arthropoda</taxon>
        <taxon>Hexapoda</taxon>
        <taxon>Insecta</taxon>
        <taxon>Pterygota</taxon>
        <taxon>Neoptera</taxon>
        <taxon>Polyneoptera</taxon>
        <taxon>Dictyoptera</taxon>
        <taxon>Blattodea</taxon>
        <taxon>Blattoidea</taxon>
        <taxon>Blattidae</taxon>
        <taxon>Blattinae</taxon>
        <taxon>Periplaneta</taxon>
    </lineage>
</organism>
<evidence type="ECO:0000313" key="2">
    <source>
        <dbReference type="Proteomes" id="UP001148838"/>
    </source>
</evidence>
<evidence type="ECO:0000313" key="1">
    <source>
        <dbReference type="EMBL" id="KAJ4441681.1"/>
    </source>
</evidence>
<keyword evidence="2" id="KW-1185">Reference proteome</keyword>
<accession>A0ABQ8T6F3</accession>